<comment type="similarity">
    <text evidence="1">Belongs to the protein prenyltransferase subunit alpha family.</text>
</comment>
<sequence length="393" mass="45260">MDRYVEIAEAAYDKINQAFEDAEVNAKSISTTKCLEIEILHPSFTLPGQDASVQRDGHCVAIPKKLLALAFLHARQNFLDQYSVDHEDRKQRKSLFSLSRMMLMYDPEVYTATNFRKVAASIKDQDFVDEINIIGAFLTSPLPRHTKSPNLWSYRFWFFTRHANIYDQIVRYCNECLNPLHQSHASQLTIRTQVWHMFVKSELAVVHMAGEKHPKNYYAFDYARKLLCYSIANIRQFPQDAVKEHDAIISYVNEIATIHHDWCLQHPSDCSGWSYLTYLLETTFPYLTTTSVIISRTIERICTLAWTGDSMWMFIKSAIANTTLLNLDARHDTLQQILLLASNNAESNSLGSSKKAIAVAAREAIDWIKVQWQSGSWPDDDILIINELDRTRP</sequence>
<dbReference type="InterPro" id="IPR002088">
    <property type="entry name" value="Prenyl_trans_a"/>
</dbReference>
<dbReference type="OrthoDB" id="5358702at2759"/>
<dbReference type="EMBL" id="VIBQ01000072">
    <property type="protein sequence ID" value="KAB8606227.1"/>
    <property type="molecule type" value="Genomic_DNA"/>
</dbReference>
<dbReference type="Pfam" id="PF01239">
    <property type="entry name" value="PPTA"/>
    <property type="match status" value="2"/>
</dbReference>
<dbReference type="PANTHER" id="PTHR11129">
    <property type="entry name" value="PROTEIN FARNESYLTRANSFERASE ALPHA SUBUNIT/RAB GERANYLGERANYL TRANSFERASE ALPHA SUBUNIT"/>
    <property type="match status" value="1"/>
</dbReference>
<organism evidence="5 6">
    <name type="scientific">Carpinus fangiana</name>
    <dbReference type="NCBI Taxonomy" id="176857"/>
    <lineage>
        <taxon>Eukaryota</taxon>
        <taxon>Viridiplantae</taxon>
        <taxon>Streptophyta</taxon>
        <taxon>Embryophyta</taxon>
        <taxon>Tracheophyta</taxon>
        <taxon>Spermatophyta</taxon>
        <taxon>Magnoliopsida</taxon>
        <taxon>eudicotyledons</taxon>
        <taxon>Gunneridae</taxon>
        <taxon>Pentapetalae</taxon>
        <taxon>rosids</taxon>
        <taxon>fabids</taxon>
        <taxon>Fagales</taxon>
        <taxon>Betulaceae</taxon>
        <taxon>Carpinus</taxon>
    </lineage>
</organism>
<dbReference type="Proteomes" id="UP000327013">
    <property type="component" value="Unassembled WGS sequence"/>
</dbReference>
<proteinExistence type="inferred from homology"/>
<comment type="caution">
    <text evidence="5">The sequence shown here is derived from an EMBL/GenBank/DDBJ whole genome shotgun (WGS) entry which is preliminary data.</text>
</comment>
<keyword evidence="6" id="KW-1185">Reference proteome</keyword>
<dbReference type="GO" id="GO:0008318">
    <property type="term" value="F:protein prenyltransferase activity"/>
    <property type="evidence" value="ECO:0007669"/>
    <property type="project" value="InterPro"/>
</dbReference>
<reference evidence="5 6" key="1">
    <citation type="submission" date="2019-06" db="EMBL/GenBank/DDBJ databases">
        <title>A chromosomal-level reference genome of Carpinus fangiana (Coryloideae, Betulaceae).</title>
        <authorList>
            <person name="Yang X."/>
            <person name="Wang Z."/>
            <person name="Zhang L."/>
            <person name="Hao G."/>
            <person name="Liu J."/>
            <person name="Yang Y."/>
        </authorList>
    </citation>
    <scope>NUCLEOTIDE SEQUENCE [LARGE SCALE GENOMIC DNA]</scope>
    <source>
        <strain evidence="5">Cfa_2016G</strain>
        <tissue evidence="5">Leaf</tissue>
    </source>
</reference>
<gene>
    <name evidence="5" type="ORF">FH972_025857</name>
</gene>
<evidence type="ECO:0000256" key="4">
    <source>
        <dbReference type="ARBA" id="ARBA00022737"/>
    </source>
</evidence>
<dbReference type="PANTHER" id="PTHR11129:SF3">
    <property type="entry name" value="PROTEIN PRENYLTRANSFERASE ALPHA SUBUNIT REPEAT-CONTAINING PROTEIN 1"/>
    <property type="match status" value="1"/>
</dbReference>
<dbReference type="AlphaFoldDB" id="A0A5N6L2L8"/>
<evidence type="ECO:0000313" key="5">
    <source>
        <dbReference type="EMBL" id="KAB8606227.1"/>
    </source>
</evidence>
<evidence type="ECO:0000256" key="3">
    <source>
        <dbReference type="ARBA" id="ARBA00022679"/>
    </source>
</evidence>
<dbReference type="Gene3D" id="1.25.40.120">
    <property type="entry name" value="Protein prenylyltransferase"/>
    <property type="match status" value="1"/>
</dbReference>
<dbReference type="SUPFAM" id="SSF48439">
    <property type="entry name" value="Protein prenylyltransferase"/>
    <property type="match status" value="1"/>
</dbReference>
<name>A0A5N6L2L8_9ROSI</name>
<keyword evidence="4" id="KW-0677">Repeat</keyword>
<accession>A0A5N6L2L8</accession>
<keyword evidence="2" id="KW-0637">Prenyltransferase</keyword>
<evidence type="ECO:0000256" key="2">
    <source>
        <dbReference type="ARBA" id="ARBA00022602"/>
    </source>
</evidence>
<keyword evidence="3" id="KW-0808">Transferase</keyword>
<protein>
    <submittedName>
        <fullName evidence="5">Uncharacterized protein</fullName>
    </submittedName>
</protein>
<dbReference type="GO" id="GO:0005737">
    <property type="term" value="C:cytoplasm"/>
    <property type="evidence" value="ECO:0007669"/>
    <property type="project" value="TreeGrafter"/>
</dbReference>
<evidence type="ECO:0000256" key="1">
    <source>
        <dbReference type="ARBA" id="ARBA00006734"/>
    </source>
</evidence>
<evidence type="ECO:0000313" key="6">
    <source>
        <dbReference type="Proteomes" id="UP000327013"/>
    </source>
</evidence>